<feature type="domain" description="DUF7719" evidence="3">
    <location>
        <begin position="141"/>
        <end position="204"/>
    </location>
</feature>
<dbReference type="InParanoid" id="A0A4Q1BNB8"/>
<keyword evidence="5" id="KW-1185">Reference proteome</keyword>
<dbReference type="InterPro" id="IPR056136">
    <property type="entry name" value="DUF7719"/>
</dbReference>
<evidence type="ECO:0000256" key="2">
    <source>
        <dbReference type="SAM" id="Phobius"/>
    </source>
</evidence>
<dbReference type="PANTHER" id="PTHR37846:SF1">
    <property type="entry name" value="DEACETYLASE-LIKE PROTEIN"/>
    <property type="match status" value="1"/>
</dbReference>
<name>A0A4Q1BNB8_TREME</name>
<reference evidence="4 5" key="1">
    <citation type="submission" date="2016-06" db="EMBL/GenBank/DDBJ databases">
        <title>Evolution of pathogenesis and genome organization in the Tremellales.</title>
        <authorList>
            <person name="Cuomo C."/>
            <person name="Litvintseva A."/>
            <person name="Heitman J."/>
            <person name="Chen Y."/>
            <person name="Sun S."/>
            <person name="Springer D."/>
            <person name="Dromer F."/>
            <person name="Young S."/>
            <person name="Zeng Q."/>
            <person name="Chapman S."/>
            <person name="Gujja S."/>
            <person name="Saif S."/>
            <person name="Birren B."/>
        </authorList>
    </citation>
    <scope>NUCLEOTIDE SEQUENCE [LARGE SCALE GENOMIC DNA]</scope>
    <source>
        <strain evidence="4 5">ATCC 28783</strain>
    </source>
</reference>
<dbReference type="AlphaFoldDB" id="A0A4Q1BNB8"/>
<organism evidence="4 5">
    <name type="scientific">Tremella mesenterica</name>
    <name type="common">Jelly fungus</name>
    <dbReference type="NCBI Taxonomy" id="5217"/>
    <lineage>
        <taxon>Eukaryota</taxon>
        <taxon>Fungi</taxon>
        <taxon>Dikarya</taxon>
        <taxon>Basidiomycota</taxon>
        <taxon>Agaricomycotina</taxon>
        <taxon>Tremellomycetes</taxon>
        <taxon>Tremellales</taxon>
        <taxon>Tremellaceae</taxon>
        <taxon>Tremella</taxon>
    </lineage>
</organism>
<keyword evidence="2" id="KW-0812">Transmembrane</keyword>
<sequence>MAILTDIPSSSSSIRHRPQLPTSPDDIPLIPPSTIRSSSTKPLINLSPPPSPQIEGQEEIEEKDDEKLSAFWDEIFDSFMLTVPFSFLYLLLDILVHLQYNHRPKLQTLTEHMFTAVPTIGVITFYTSRHADHWLTRGGLIASCIASGCRLIWLVNKAGWSLTTEQAPAMGTIWILTIIQLPLSRGLLSLVVIAIWVKYTGMNIYP</sequence>
<dbReference type="OrthoDB" id="5597489at2759"/>
<evidence type="ECO:0000256" key="1">
    <source>
        <dbReference type="SAM" id="MobiDB-lite"/>
    </source>
</evidence>
<feature type="transmembrane region" description="Helical" evidence="2">
    <location>
        <begin position="75"/>
        <end position="96"/>
    </location>
</feature>
<feature type="transmembrane region" description="Helical" evidence="2">
    <location>
        <begin position="134"/>
        <end position="153"/>
    </location>
</feature>
<dbReference type="Proteomes" id="UP000289152">
    <property type="component" value="Unassembled WGS sequence"/>
</dbReference>
<dbReference type="VEuPathDB" id="FungiDB:TREMEDRAFT_29053"/>
<dbReference type="Pfam" id="PF24841">
    <property type="entry name" value="DUF7719"/>
    <property type="match status" value="1"/>
</dbReference>
<feature type="transmembrane region" description="Helical" evidence="2">
    <location>
        <begin position="173"/>
        <end position="197"/>
    </location>
</feature>
<keyword evidence="2" id="KW-0472">Membrane</keyword>
<comment type="caution">
    <text evidence="4">The sequence shown here is derived from an EMBL/GenBank/DDBJ whole genome shotgun (WGS) entry which is preliminary data.</text>
</comment>
<dbReference type="PANTHER" id="PTHR37846">
    <property type="entry name" value="YALI0B21296P"/>
    <property type="match status" value="1"/>
</dbReference>
<accession>A0A4Q1BNB8</accession>
<keyword evidence="2" id="KW-1133">Transmembrane helix</keyword>
<gene>
    <name evidence="4" type="ORF">M231_03427</name>
</gene>
<feature type="region of interest" description="Disordered" evidence="1">
    <location>
        <begin position="1"/>
        <end position="55"/>
    </location>
</feature>
<evidence type="ECO:0000313" key="4">
    <source>
        <dbReference type="EMBL" id="RXK39348.1"/>
    </source>
</evidence>
<evidence type="ECO:0000259" key="3">
    <source>
        <dbReference type="Pfam" id="PF24841"/>
    </source>
</evidence>
<dbReference type="EMBL" id="SDIL01000033">
    <property type="protein sequence ID" value="RXK39348.1"/>
    <property type="molecule type" value="Genomic_DNA"/>
</dbReference>
<evidence type="ECO:0000313" key="5">
    <source>
        <dbReference type="Proteomes" id="UP000289152"/>
    </source>
</evidence>
<dbReference type="STRING" id="5217.A0A4Q1BNB8"/>
<proteinExistence type="predicted"/>
<protein>
    <recommendedName>
        <fullName evidence="3">DUF7719 domain-containing protein</fullName>
    </recommendedName>
</protein>